<dbReference type="SUPFAM" id="SSF52047">
    <property type="entry name" value="RNI-like"/>
    <property type="match status" value="1"/>
</dbReference>
<proteinExistence type="predicted"/>
<dbReference type="InterPro" id="IPR006553">
    <property type="entry name" value="Leu-rich_rpt_Cys-con_subtyp"/>
</dbReference>
<comment type="caution">
    <text evidence="2">The sequence shown here is derived from an EMBL/GenBank/DDBJ whole genome shotgun (WGS) entry which is preliminary data.</text>
</comment>
<dbReference type="Pfam" id="PF25372">
    <property type="entry name" value="DUF7885"/>
    <property type="match status" value="1"/>
</dbReference>
<evidence type="ECO:0000313" key="3">
    <source>
        <dbReference type="Proteomes" id="UP001293593"/>
    </source>
</evidence>
<dbReference type="SUPFAM" id="SSF81383">
    <property type="entry name" value="F-box domain"/>
    <property type="match status" value="1"/>
</dbReference>
<gene>
    <name evidence="2" type="ORF">QN277_023136</name>
</gene>
<keyword evidence="3" id="KW-1185">Reference proteome</keyword>
<dbReference type="SMART" id="SM00367">
    <property type="entry name" value="LRR_CC"/>
    <property type="match status" value="8"/>
</dbReference>
<evidence type="ECO:0000313" key="2">
    <source>
        <dbReference type="EMBL" id="KAK4270050.1"/>
    </source>
</evidence>
<dbReference type="Proteomes" id="UP001293593">
    <property type="component" value="Unassembled WGS sequence"/>
</dbReference>
<reference evidence="2" key="1">
    <citation type="submission" date="2023-10" db="EMBL/GenBank/DDBJ databases">
        <title>Chromosome-level genome of the transformable northern wattle, Acacia crassicarpa.</title>
        <authorList>
            <person name="Massaro I."/>
            <person name="Sinha N.R."/>
            <person name="Poethig S."/>
            <person name="Leichty A.R."/>
        </authorList>
    </citation>
    <scope>NUCLEOTIDE SEQUENCE</scope>
    <source>
        <strain evidence="2">Acra3RX</strain>
        <tissue evidence="2">Leaf</tissue>
    </source>
</reference>
<evidence type="ECO:0000259" key="1">
    <source>
        <dbReference type="Pfam" id="PF25372"/>
    </source>
</evidence>
<sequence length="386" mass="42580">MEGFTSIMHLPDDCLAFIFCCLNSSIDRQSFGITCRRWLQIQNLNRRSLQFQCSFTIFNHPSLSMKPFCVEAFHLNRLLSRFQHLESLSLSGCTDITDSGLTCVQGYGSNLQNLHLDCCSNVTDNGLTLVASGCPLLTAISLYRCLKITDNGLETLANSCLSLKHVNLSYCSQICDQGLKALTQKCRQLQMVKISNCDGIAGLGFEGCSETLAYVEADSCKLTPDGIKGIVSGGGLEYLNVSCLGWSPFGDPTAGIGFSSNLKFLNFRMCRSVCDASIITIAKGCPLLAEWNLALCHEVKLSGWQAIGSNCRNLERLHVNRCRNLCDLGLQSIQNGCKSLSILYMIGCVRLSATAIELFKCYRADIQIKEVEIMGINPNWEYRLNS</sequence>
<organism evidence="2 3">
    <name type="scientific">Acacia crassicarpa</name>
    <name type="common">northern wattle</name>
    <dbReference type="NCBI Taxonomy" id="499986"/>
    <lineage>
        <taxon>Eukaryota</taxon>
        <taxon>Viridiplantae</taxon>
        <taxon>Streptophyta</taxon>
        <taxon>Embryophyta</taxon>
        <taxon>Tracheophyta</taxon>
        <taxon>Spermatophyta</taxon>
        <taxon>Magnoliopsida</taxon>
        <taxon>eudicotyledons</taxon>
        <taxon>Gunneridae</taxon>
        <taxon>Pentapetalae</taxon>
        <taxon>rosids</taxon>
        <taxon>fabids</taxon>
        <taxon>Fabales</taxon>
        <taxon>Fabaceae</taxon>
        <taxon>Caesalpinioideae</taxon>
        <taxon>mimosoid clade</taxon>
        <taxon>Acacieae</taxon>
        <taxon>Acacia</taxon>
    </lineage>
</organism>
<dbReference type="GO" id="GO:0019005">
    <property type="term" value="C:SCF ubiquitin ligase complex"/>
    <property type="evidence" value="ECO:0007669"/>
    <property type="project" value="TreeGrafter"/>
</dbReference>
<dbReference type="InterPro" id="IPR032675">
    <property type="entry name" value="LRR_dom_sf"/>
</dbReference>
<dbReference type="Gene3D" id="1.20.1280.50">
    <property type="match status" value="1"/>
</dbReference>
<dbReference type="Gene3D" id="3.80.10.10">
    <property type="entry name" value="Ribonuclease Inhibitor"/>
    <property type="match status" value="3"/>
</dbReference>
<name>A0AAE1KCM0_9FABA</name>
<feature type="domain" description="F-box/LRR-repeat protein 15-like leucin rich repeat" evidence="1">
    <location>
        <begin position="78"/>
        <end position="202"/>
    </location>
</feature>
<dbReference type="InterPro" id="IPR036047">
    <property type="entry name" value="F-box-like_dom_sf"/>
</dbReference>
<dbReference type="PANTHER" id="PTHR13318">
    <property type="entry name" value="PARTNER OF PAIRED, ISOFORM B-RELATED"/>
    <property type="match status" value="1"/>
</dbReference>
<dbReference type="GO" id="GO:0031146">
    <property type="term" value="P:SCF-dependent proteasomal ubiquitin-dependent protein catabolic process"/>
    <property type="evidence" value="ECO:0007669"/>
    <property type="project" value="TreeGrafter"/>
</dbReference>
<dbReference type="EMBL" id="JAWXYG010000006">
    <property type="protein sequence ID" value="KAK4270050.1"/>
    <property type="molecule type" value="Genomic_DNA"/>
</dbReference>
<dbReference type="AlphaFoldDB" id="A0AAE1KCM0"/>
<dbReference type="InterPro" id="IPR057207">
    <property type="entry name" value="FBXL15_LRR"/>
</dbReference>
<protein>
    <recommendedName>
        <fullName evidence="1">F-box/LRR-repeat protein 15-like leucin rich repeat domain-containing protein</fullName>
    </recommendedName>
</protein>
<accession>A0AAE1KCM0</accession>
<dbReference type="PANTHER" id="PTHR13318:SF92">
    <property type="entry name" value="F-BOX_LRR-REPEAT PROTEIN 8-RELATED"/>
    <property type="match status" value="1"/>
</dbReference>
<dbReference type="CDD" id="cd22159">
    <property type="entry name" value="F-box_AtTIR1-like"/>
    <property type="match status" value="1"/>
</dbReference>